<dbReference type="InterPro" id="IPR007696">
    <property type="entry name" value="DNA_mismatch_repair_MutS_core"/>
</dbReference>
<dbReference type="PANTHER" id="PTHR11361">
    <property type="entry name" value="DNA MISMATCH REPAIR PROTEIN MUTS FAMILY MEMBER"/>
    <property type="match status" value="1"/>
</dbReference>
<keyword evidence="3" id="KW-0547">Nucleotide-binding</keyword>
<dbReference type="Proteomes" id="UP001205105">
    <property type="component" value="Unassembled WGS sequence"/>
</dbReference>
<accession>A0AAD5DQY0</accession>
<dbReference type="EC" id="1.16.3.1" evidence="2"/>
<dbReference type="GO" id="GO:0140664">
    <property type="term" value="F:ATP-dependent DNA damage sensor activity"/>
    <property type="evidence" value="ECO:0007669"/>
    <property type="project" value="InterPro"/>
</dbReference>
<dbReference type="SMART" id="SM00533">
    <property type="entry name" value="MUTSd"/>
    <property type="match status" value="1"/>
</dbReference>
<feature type="region of interest" description="Disordered" evidence="7">
    <location>
        <begin position="659"/>
        <end position="687"/>
    </location>
</feature>
<feature type="region of interest" description="Disordered" evidence="7">
    <location>
        <begin position="304"/>
        <end position="348"/>
    </location>
</feature>
<dbReference type="Gene3D" id="1.10.1420.10">
    <property type="match status" value="1"/>
</dbReference>
<dbReference type="SUPFAM" id="SSF52540">
    <property type="entry name" value="P-loop containing nucleoside triphosphate hydrolases"/>
    <property type="match status" value="1"/>
</dbReference>
<feature type="compositionally biased region" description="Low complexity" evidence="7">
    <location>
        <begin position="304"/>
        <end position="321"/>
    </location>
</feature>
<dbReference type="CDD" id="cd01056">
    <property type="entry name" value="Euk_Ferritin"/>
    <property type="match status" value="1"/>
</dbReference>
<dbReference type="GO" id="GO:0004322">
    <property type="term" value="F:ferroxidase activity"/>
    <property type="evidence" value="ECO:0007669"/>
    <property type="project" value="UniProtKB-EC"/>
</dbReference>
<comment type="catalytic activity">
    <reaction evidence="6">
        <text>4 Fe(2+) + O2 + 4 H(+) = 4 Fe(3+) + 2 H2O</text>
        <dbReference type="Rhea" id="RHEA:11148"/>
        <dbReference type="ChEBI" id="CHEBI:15377"/>
        <dbReference type="ChEBI" id="CHEBI:15378"/>
        <dbReference type="ChEBI" id="CHEBI:15379"/>
        <dbReference type="ChEBI" id="CHEBI:29033"/>
        <dbReference type="ChEBI" id="CHEBI:29034"/>
        <dbReference type="EC" id="1.16.3.1"/>
    </reaction>
</comment>
<evidence type="ECO:0000259" key="8">
    <source>
        <dbReference type="PROSITE" id="PS50905"/>
    </source>
</evidence>
<comment type="similarity">
    <text evidence="1">Belongs to the DNA mismatch repair MutS family.</text>
</comment>
<reference evidence="9" key="1">
    <citation type="submission" date="2020-11" db="EMBL/GenBank/DDBJ databases">
        <title>Chlorella ohadii genome sequencing and assembly.</title>
        <authorList>
            <person name="Murik O."/>
            <person name="Treves H."/>
            <person name="Kedem I."/>
            <person name="Shotland Y."/>
            <person name="Kaplan A."/>
        </authorList>
    </citation>
    <scope>NUCLEOTIDE SEQUENCE</scope>
    <source>
        <strain evidence="9">1</strain>
    </source>
</reference>
<dbReference type="Pfam" id="PF00210">
    <property type="entry name" value="Ferritin"/>
    <property type="match status" value="1"/>
</dbReference>
<evidence type="ECO:0000256" key="4">
    <source>
        <dbReference type="ARBA" id="ARBA00022840"/>
    </source>
</evidence>
<dbReference type="GO" id="GO:0005524">
    <property type="term" value="F:ATP binding"/>
    <property type="evidence" value="ECO:0007669"/>
    <property type="project" value="UniProtKB-KW"/>
</dbReference>
<dbReference type="PROSITE" id="PS50905">
    <property type="entry name" value="FERRITIN_LIKE"/>
    <property type="match status" value="1"/>
</dbReference>
<keyword evidence="4" id="KW-0067">ATP-binding</keyword>
<dbReference type="InterPro" id="IPR000432">
    <property type="entry name" value="DNA_mismatch_repair_MutS_C"/>
</dbReference>
<dbReference type="Pfam" id="PF00488">
    <property type="entry name" value="MutS_V"/>
    <property type="match status" value="1"/>
</dbReference>
<dbReference type="InterPro" id="IPR009040">
    <property type="entry name" value="Ferritin-like_diiron"/>
</dbReference>
<dbReference type="InterPro" id="IPR008331">
    <property type="entry name" value="Ferritin_DPS_dom"/>
</dbReference>
<proteinExistence type="inferred from homology"/>
<evidence type="ECO:0000313" key="10">
    <source>
        <dbReference type="Proteomes" id="UP001205105"/>
    </source>
</evidence>
<dbReference type="Gene3D" id="1.20.1260.10">
    <property type="match status" value="1"/>
</dbReference>
<dbReference type="Gene3D" id="3.40.50.300">
    <property type="entry name" value="P-loop containing nucleotide triphosphate hydrolases"/>
    <property type="match status" value="2"/>
</dbReference>
<dbReference type="SMART" id="SM00534">
    <property type="entry name" value="MUTSac"/>
    <property type="match status" value="1"/>
</dbReference>
<dbReference type="PROSITE" id="PS00486">
    <property type="entry name" value="DNA_MISMATCH_REPAIR_2"/>
    <property type="match status" value="1"/>
</dbReference>
<dbReference type="GO" id="GO:0051026">
    <property type="term" value="P:chiasma assembly"/>
    <property type="evidence" value="ECO:0007669"/>
    <property type="project" value="TreeGrafter"/>
</dbReference>
<comment type="caution">
    <text evidence="9">The sequence shown here is derived from an EMBL/GenBank/DDBJ whole genome shotgun (WGS) entry which is preliminary data.</text>
</comment>
<dbReference type="InterPro" id="IPR027417">
    <property type="entry name" value="P-loop_NTPase"/>
</dbReference>
<dbReference type="SUPFAM" id="SSF48334">
    <property type="entry name" value="DNA repair protein MutS, domain III"/>
    <property type="match status" value="1"/>
</dbReference>
<keyword evidence="5" id="KW-0238">DNA-binding</keyword>
<dbReference type="GO" id="GO:0006298">
    <property type="term" value="P:mismatch repair"/>
    <property type="evidence" value="ECO:0007669"/>
    <property type="project" value="InterPro"/>
</dbReference>
<feature type="compositionally biased region" description="Low complexity" evidence="7">
    <location>
        <begin position="668"/>
        <end position="678"/>
    </location>
</feature>
<organism evidence="9 10">
    <name type="scientific">Chlorella ohadii</name>
    <dbReference type="NCBI Taxonomy" id="2649997"/>
    <lineage>
        <taxon>Eukaryota</taxon>
        <taxon>Viridiplantae</taxon>
        <taxon>Chlorophyta</taxon>
        <taxon>core chlorophytes</taxon>
        <taxon>Trebouxiophyceae</taxon>
        <taxon>Chlorellales</taxon>
        <taxon>Chlorellaceae</taxon>
        <taxon>Chlorella clade</taxon>
        <taxon>Chlorella</taxon>
    </lineage>
</organism>
<feature type="region of interest" description="Disordered" evidence="7">
    <location>
        <begin position="1010"/>
        <end position="1048"/>
    </location>
</feature>
<dbReference type="Pfam" id="PF05192">
    <property type="entry name" value="MutS_III"/>
    <property type="match status" value="1"/>
</dbReference>
<dbReference type="InterPro" id="IPR012347">
    <property type="entry name" value="Ferritin-like"/>
</dbReference>
<gene>
    <name evidence="9" type="ORF">COHA_005667</name>
</gene>
<sequence>MNLGYVFLGMSESEFGDGEKFAAFQNMRGGRVQLMALPMPDPDYYNAEKGDALYAFELALALQKLNMDKLKACHSLADKSDDFQAQDFLEDEMSAQAKVVKELGDYVCELKRVGKGHGVFHFDERIDQGGLTAAAEHLIWQQHPAGGNGGDGGRSGGGHCQWLRPSYLFDHFLESIEATPINRSGAMAESRPAAGATKRPRLQPGHQPQSTSPTGDVEEAEQPVGVAMSVACWGGRVGVAWYSQEDGELCCMESADDTTGPFRHQVLQLAKLHARPSVIYASSKADAELLAILRSPLVGAAQSSTHTAAPTATAGTATAPAVRGGNQVPQQAAAGAAPTGAGVTPAPAPAAAAGEFDVRTERAALFQPRQARAVLEGVHVRGMPSGLSTRERLHRLNALMSLSSAQQVCAAGALLAVLSREGRLGGGGGTEGGVMMVNSISEVSLEGYLTVDPASLGALQIFQEEAHPAAAMGIGQPKEGFSVFGTLNKCITPQASRSPCFEPMLCHCALNMSPCAAVVDWGKRLLRLWFARPIVNLAVLEDRLDGVQFFLERPDAVENLRAHLRKVKDAARLLARLQGTQGLPDRRDFLQLQASLAAALLVRDALVQLAPAEVEASLLAASRGGGGSHTLPALTPTVGGLHTGGFGAAGAAMAAAAGAGMDRTPTSGGQQAQRAQQGRRGGISSSPQAPGILFKAAATIKEELVLCHNMISGVIDGSGNDDGLMILPGVSEVGFVVRLEGGRLPAHLEEQLPDYQFAFEGSGGGEEGLGVYYHCARTRELNERFGDDMEAAIASRLTQRLAEFAPDISRASAALAELDCLLSLAIAARELNLCRPQLTRANELRIVGGRHLLAEQLVDTFIPNDTAMGGGSGRVQIVTGPNFSGKSCYAKQVALITFLAHVGSFVPASSARSTFMIDLSQVAAMLALSTERSLCIIDEFGKGTGPADGLALLAATLRRFAALPCPSRVVLCTHFSEVFSPAILPRSPHLSFLTMGVVVEGAVEDGSGGSNGTVAGTIGGGSNGSCGSGSGDGRAAQRSDPAGTASAAADPVSSSLLFLYRLAEGRAAPSFGVHCAQLAGVPPPVLERARAVIAVQATGQPVAAVQGGQHAQRAAAYRSLVQRLLTLDVRDGAAVQQLVGAVLQATGGGGGHESISSGGSLQAAGLLLLCLWVGQPVQGRQLLAATDGGPTGEGCQAKLNYSSVEMPPEAKPLWRIFVTGTRNYTCQTQTLSFGPSLGIGTIEGELANGTALSCDWYYTSAFAAIVACRTNMSAKEFGYSLDTTVRGAVFVLPAPGNDSEPWGRFKITSTGAMAPANYIVRTNTTGGLRPEKCDAPPGQWVTVPYTGAGEGYLCL</sequence>
<keyword evidence="10" id="KW-1185">Reference proteome</keyword>
<dbReference type="InterPro" id="IPR009078">
    <property type="entry name" value="Ferritin-like_SF"/>
</dbReference>
<dbReference type="InterPro" id="IPR036187">
    <property type="entry name" value="DNA_mismatch_repair_MutS_sf"/>
</dbReference>
<feature type="compositionally biased region" description="Gly residues" evidence="7">
    <location>
        <begin position="1010"/>
        <end position="1032"/>
    </location>
</feature>
<name>A0AAD5DQY0_9CHLO</name>
<evidence type="ECO:0000256" key="7">
    <source>
        <dbReference type="SAM" id="MobiDB-lite"/>
    </source>
</evidence>
<evidence type="ECO:0000256" key="1">
    <source>
        <dbReference type="ARBA" id="ARBA00006271"/>
    </source>
</evidence>
<evidence type="ECO:0000256" key="6">
    <source>
        <dbReference type="ARBA" id="ARBA00047990"/>
    </source>
</evidence>
<dbReference type="PANTHER" id="PTHR11361:SF20">
    <property type="entry name" value="MUTS PROTEIN HOMOLOG 5"/>
    <property type="match status" value="1"/>
</dbReference>
<dbReference type="GO" id="GO:0030983">
    <property type="term" value="F:mismatched DNA binding"/>
    <property type="evidence" value="ECO:0007669"/>
    <property type="project" value="InterPro"/>
</dbReference>
<feature type="region of interest" description="Disordered" evidence="7">
    <location>
        <begin position="183"/>
        <end position="221"/>
    </location>
</feature>
<evidence type="ECO:0000256" key="5">
    <source>
        <dbReference type="ARBA" id="ARBA00023125"/>
    </source>
</evidence>
<dbReference type="EMBL" id="JADXDR010000077">
    <property type="protein sequence ID" value="KAI7840646.1"/>
    <property type="molecule type" value="Genomic_DNA"/>
</dbReference>
<feature type="compositionally biased region" description="Low complexity" evidence="7">
    <location>
        <begin position="328"/>
        <end position="348"/>
    </location>
</feature>
<evidence type="ECO:0000256" key="2">
    <source>
        <dbReference type="ARBA" id="ARBA00013107"/>
    </source>
</evidence>
<protein>
    <recommendedName>
        <fullName evidence="2">ferroxidase</fullName>
        <ecNumber evidence="2">1.16.3.1</ecNumber>
    </recommendedName>
</protein>
<evidence type="ECO:0000256" key="3">
    <source>
        <dbReference type="ARBA" id="ARBA00022741"/>
    </source>
</evidence>
<dbReference type="GO" id="GO:0008199">
    <property type="term" value="F:ferric iron binding"/>
    <property type="evidence" value="ECO:0007669"/>
    <property type="project" value="InterPro"/>
</dbReference>
<evidence type="ECO:0000313" key="9">
    <source>
        <dbReference type="EMBL" id="KAI7840646.1"/>
    </source>
</evidence>
<dbReference type="SUPFAM" id="SSF47240">
    <property type="entry name" value="Ferritin-like"/>
    <property type="match status" value="1"/>
</dbReference>
<feature type="domain" description="Ferritin-like diiron" evidence="8">
    <location>
        <begin position="1"/>
        <end position="114"/>
    </location>
</feature>
<dbReference type="GO" id="GO:0005634">
    <property type="term" value="C:nucleus"/>
    <property type="evidence" value="ECO:0007669"/>
    <property type="project" value="TreeGrafter"/>
</dbReference>
<dbReference type="InterPro" id="IPR045076">
    <property type="entry name" value="MutS"/>
</dbReference>